<organism evidence="1">
    <name type="scientific">Listeria phage LP-083-1</name>
    <dbReference type="NCBI Taxonomy" id="1458854"/>
    <lineage>
        <taxon>Viruses</taxon>
        <taxon>Duplodnaviria</taxon>
        <taxon>Heunggongvirae</taxon>
        <taxon>Uroviricota</taxon>
        <taxon>Caudoviricetes</taxon>
    </lineage>
</organism>
<evidence type="ECO:0000313" key="1">
    <source>
        <dbReference type="EMBL" id="AHL19009.1"/>
    </source>
</evidence>
<sequence length="123" mass="14856">MEKQYYRVGYYENGEWQDCFSNSGNIFNSIESAVRAKKKQERVKSYRFAKLEIGVFTFAGALDDDAIQSELAEARKYSIYLSKLHDIFKPMYWNTDDYRNIPYHRAFRLWKNDYEKEQENENM</sequence>
<accession>A0A059T6H8</accession>
<name>A0A059T6H8_9CAUD</name>
<reference evidence="1" key="1">
    <citation type="journal article" date="2014" name="Appl. Environ. Microbiol.">
        <title>Comparative genomic and morphological analysis of Listeria phages isolated from farm environments.</title>
        <authorList>
            <person name="Denes T."/>
            <person name="Vongkamjan K."/>
            <person name="Ackermann H.W."/>
            <person name="Moreno Switt A.I."/>
            <person name="Wiedmann M."/>
            <person name="den Bakker H.C."/>
        </authorList>
    </citation>
    <scope>NUCLEOTIDE SEQUENCE</scope>
</reference>
<dbReference type="EMBL" id="KJ094028">
    <property type="protein sequence ID" value="AHL19009.1"/>
    <property type="molecule type" value="Genomic_DNA"/>
</dbReference>
<proteinExistence type="predicted"/>
<gene>
    <name evidence="1" type="ORF">LP083-1_044</name>
</gene>
<protein>
    <submittedName>
        <fullName evidence="1">Uncharacterized protein</fullName>
    </submittedName>
</protein>